<organism evidence="10">
    <name type="scientific">Grosmannia clavigera (strain kw1407 / UAMH 11150)</name>
    <name type="common">Blue stain fungus</name>
    <name type="synonym">Graphiocladiella clavigera</name>
    <dbReference type="NCBI Taxonomy" id="655863"/>
    <lineage>
        <taxon>Eukaryota</taxon>
        <taxon>Fungi</taxon>
        <taxon>Dikarya</taxon>
        <taxon>Ascomycota</taxon>
        <taxon>Pezizomycotina</taxon>
        <taxon>Sordariomycetes</taxon>
        <taxon>Sordariomycetidae</taxon>
        <taxon>Ophiostomatales</taxon>
        <taxon>Ophiostomataceae</taxon>
        <taxon>Leptographium</taxon>
    </lineage>
</organism>
<feature type="compositionally biased region" description="Polar residues" evidence="7">
    <location>
        <begin position="1"/>
        <end position="13"/>
    </location>
</feature>
<proteinExistence type="predicted"/>
<feature type="region of interest" description="Disordered" evidence="7">
    <location>
        <begin position="210"/>
        <end position="258"/>
    </location>
</feature>
<keyword evidence="4 5" id="KW-0539">Nucleus</keyword>
<feature type="compositionally biased region" description="Basic and acidic residues" evidence="7">
    <location>
        <begin position="166"/>
        <end position="180"/>
    </location>
</feature>
<keyword evidence="2 5" id="KW-0238">DNA-binding</keyword>
<feature type="region of interest" description="Disordered" evidence="7">
    <location>
        <begin position="159"/>
        <end position="180"/>
    </location>
</feature>
<feature type="region of interest" description="Disordered" evidence="7">
    <location>
        <begin position="1"/>
        <end position="45"/>
    </location>
</feature>
<name>F0XIN1_GROCL</name>
<dbReference type="InterPro" id="IPR009057">
    <property type="entry name" value="Homeodomain-like_sf"/>
</dbReference>
<dbReference type="EMBL" id="GL629771">
    <property type="protein sequence ID" value="EFX02501.1"/>
    <property type="molecule type" value="Genomic_DNA"/>
</dbReference>
<feature type="domain" description="Homeobox" evidence="8">
    <location>
        <begin position="262"/>
        <end position="316"/>
    </location>
</feature>
<dbReference type="GO" id="GO:0000981">
    <property type="term" value="F:DNA-binding transcription factor activity, RNA polymerase II-specific"/>
    <property type="evidence" value="ECO:0007669"/>
    <property type="project" value="TreeGrafter"/>
</dbReference>
<evidence type="ECO:0000313" key="9">
    <source>
        <dbReference type="EMBL" id="EFX02501.1"/>
    </source>
</evidence>
<feature type="compositionally biased region" description="Acidic residues" evidence="7">
    <location>
        <begin position="228"/>
        <end position="247"/>
    </location>
</feature>
<feature type="compositionally biased region" description="Low complexity" evidence="7">
    <location>
        <begin position="78"/>
        <end position="93"/>
    </location>
</feature>
<feature type="region of interest" description="Disordered" evidence="7">
    <location>
        <begin position="415"/>
        <end position="440"/>
    </location>
</feature>
<dbReference type="Pfam" id="PF00046">
    <property type="entry name" value="Homeodomain"/>
    <property type="match status" value="1"/>
</dbReference>
<dbReference type="InParanoid" id="F0XIN1"/>
<dbReference type="SMART" id="SM00389">
    <property type="entry name" value="HOX"/>
    <property type="match status" value="1"/>
</dbReference>
<evidence type="ECO:0000259" key="8">
    <source>
        <dbReference type="PROSITE" id="PS50071"/>
    </source>
</evidence>
<evidence type="ECO:0000256" key="5">
    <source>
        <dbReference type="PROSITE-ProRule" id="PRU00108"/>
    </source>
</evidence>
<dbReference type="eggNOG" id="KOG0849">
    <property type="taxonomic scope" value="Eukaryota"/>
</dbReference>
<dbReference type="Proteomes" id="UP000007796">
    <property type="component" value="Unassembled WGS sequence"/>
</dbReference>
<sequence length="659" mass="69865">MITARSSDTQSHYHTSEYDQKPDASQSSFPSSRMPTTDFETPLSTATDWQGQYSFLPPEESVFATQAYAHMGSSAHHNSGPSSTSNSSKTSPSQQQLYQLGPGKSSGSDGSGTDCPSLKVEANSPFGLSSRRSLEHMGVQHAQTHTPFNTRLSITIADASQSTTSRRTDNGLPHDTEVHGRKPCDLAARSHEDNPVSSILQITDLVEEPMGSEASTKWTGGVRSVIKEEDDEDLIDDEDMGDGGETDATERPAQTVAERKAQRRKLKRFRLTHQQTRFLMSEFSKKPHPDAAHRECLSREIPGLSPRQVQVWFQNRMRAVPDGFDTVQALHSPYGAMNNVGMTMAPAVDFSTAPYANRMMRPLIVDVRQPEGDFSLSPTGLSPEIGTLGLNSSAAAPSMNGAGILLPLSPTSISAHHQRHNSYPSHHTISETMATPTSSSESEAMVPVNMGLDKTAAATPATAAARNCFPLALRQHPVTAEIWHIVDGQLQFGGLGGLSGLSGLSDIGTVPSPASYTTGFPSSASLMASIDFGLSPRITSGIGSSPNSMAGSSIRHGITDYSLPQPGALTAPSNDLAQAFQPSMTPVSSMISTAPSAATSIAANIINNGTTVRNAYNGLGGFGGFGSLGNYHLSASLRSGTDSLGRKLTYPFGGVGSGR</sequence>
<dbReference type="GeneID" id="25979231"/>
<keyword evidence="3 5" id="KW-0371">Homeobox</keyword>
<evidence type="ECO:0000256" key="3">
    <source>
        <dbReference type="ARBA" id="ARBA00023155"/>
    </source>
</evidence>
<dbReference type="CDD" id="cd00086">
    <property type="entry name" value="homeodomain"/>
    <property type="match status" value="1"/>
</dbReference>
<comment type="subcellular location">
    <subcellularLocation>
        <location evidence="1 5 6">Nucleus</location>
    </subcellularLocation>
</comment>
<dbReference type="InterPro" id="IPR001356">
    <property type="entry name" value="HD"/>
</dbReference>
<evidence type="ECO:0000256" key="4">
    <source>
        <dbReference type="ARBA" id="ARBA00023242"/>
    </source>
</evidence>
<dbReference type="GO" id="GO:0000977">
    <property type="term" value="F:RNA polymerase II transcription regulatory region sequence-specific DNA binding"/>
    <property type="evidence" value="ECO:0007669"/>
    <property type="project" value="TreeGrafter"/>
</dbReference>
<gene>
    <name evidence="9" type="ORF">CMQ_5862</name>
</gene>
<dbReference type="PANTHER" id="PTHR24208:SF166">
    <property type="entry name" value="LIM HOMEOBOX TRANSCRIPTION FACTOR 1 ALPHA, ISOFORM B"/>
    <property type="match status" value="1"/>
</dbReference>
<evidence type="ECO:0000256" key="7">
    <source>
        <dbReference type="SAM" id="MobiDB-lite"/>
    </source>
</evidence>
<dbReference type="STRING" id="655863.F0XIN1"/>
<feature type="region of interest" description="Disordered" evidence="7">
    <location>
        <begin position="72"/>
        <end position="124"/>
    </location>
</feature>
<dbReference type="Gene3D" id="1.10.10.60">
    <property type="entry name" value="Homeodomain-like"/>
    <property type="match status" value="1"/>
</dbReference>
<feature type="DNA-binding region" description="Homeobox" evidence="5">
    <location>
        <begin position="264"/>
        <end position="317"/>
    </location>
</feature>
<dbReference type="AlphaFoldDB" id="F0XIN1"/>
<dbReference type="PROSITE" id="PS50071">
    <property type="entry name" value="HOMEOBOX_2"/>
    <property type="match status" value="1"/>
</dbReference>
<dbReference type="PANTHER" id="PTHR24208">
    <property type="entry name" value="LIM/HOMEOBOX PROTEIN LHX"/>
    <property type="match status" value="1"/>
</dbReference>
<feature type="compositionally biased region" description="Low complexity" evidence="7">
    <location>
        <begin position="101"/>
        <end position="117"/>
    </location>
</feature>
<evidence type="ECO:0000256" key="1">
    <source>
        <dbReference type="ARBA" id="ARBA00004123"/>
    </source>
</evidence>
<dbReference type="GO" id="GO:0005634">
    <property type="term" value="C:nucleus"/>
    <property type="evidence" value="ECO:0007669"/>
    <property type="project" value="UniProtKB-SubCell"/>
</dbReference>
<keyword evidence="10" id="KW-1185">Reference proteome</keyword>
<protein>
    <submittedName>
        <fullName evidence="9">Homeobox transcription factor</fullName>
    </submittedName>
</protein>
<accession>F0XIN1</accession>
<dbReference type="SUPFAM" id="SSF46689">
    <property type="entry name" value="Homeodomain-like"/>
    <property type="match status" value="1"/>
</dbReference>
<dbReference type="HOGENOM" id="CLU_017274_1_0_1"/>
<dbReference type="InterPro" id="IPR050453">
    <property type="entry name" value="LIM_Homeobox_TF"/>
</dbReference>
<dbReference type="OrthoDB" id="6159439at2759"/>
<evidence type="ECO:0000256" key="2">
    <source>
        <dbReference type="ARBA" id="ARBA00023125"/>
    </source>
</evidence>
<dbReference type="RefSeq" id="XP_014171983.1">
    <property type="nucleotide sequence ID" value="XM_014316508.1"/>
</dbReference>
<reference evidence="9 10" key="1">
    <citation type="journal article" date="2011" name="Proc. Natl. Acad. Sci. U.S.A.">
        <title>Genome and transcriptome analyses of the mountain pine beetle-fungal symbiont Grosmannia clavigera, a lodgepole pine pathogen.</title>
        <authorList>
            <person name="DiGuistini S."/>
            <person name="Wang Y."/>
            <person name="Liao N.Y."/>
            <person name="Taylor G."/>
            <person name="Tanguay P."/>
            <person name="Feau N."/>
            <person name="Henrissat B."/>
            <person name="Chan S.K."/>
            <person name="Hesse-Orce U."/>
            <person name="Alamouti S.M."/>
            <person name="Tsui C.K.M."/>
            <person name="Docking R.T."/>
            <person name="Levasseur A."/>
            <person name="Haridas S."/>
            <person name="Robertson G."/>
            <person name="Birol I."/>
            <person name="Holt R.A."/>
            <person name="Marra M.A."/>
            <person name="Hamelin R.C."/>
            <person name="Hirst M."/>
            <person name="Jones S.J.M."/>
            <person name="Bohlmann J."/>
            <person name="Breuil C."/>
        </authorList>
    </citation>
    <scope>NUCLEOTIDE SEQUENCE [LARGE SCALE GENOMIC DNA]</scope>
    <source>
        <strain evidence="10">kw1407 / UAMH 11150</strain>
    </source>
</reference>
<feature type="compositionally biased region" description="Polar residues" evidence="7">
    <location>
        <begin position="23"/>
        <end position="45"/>
    </location>
</feature>
<evidence type="ECO:0000256" key="6">
    <source>
        <dbReference type="RuleBase" id="RU000682"/>
    </source>
</evidence>
<evidence type="ECO:0000313" key="10">
    <source>
        <dbReference type="Proteomes" id="UP000007796"/>
    </source>
</evidence>